<evidence type="ECO:0000313" key="1">
    <source>
        <dbReference type="EMBL" id="CCI00042.1"/>
    </source>
</evidence>
<reference evidence="1 2" key="1">
    <citation type="submission" date="2012-04" db="EMBL/GenBank/DDBJ databases">
        <authorList>
            <person name="Genoscope - CEA"/>
        </authorList>
    </citation>
    <scope>NUCLEOTIDE SEQUENCE [LARGE SCALE GENOMIC DNA]</scope>
    <source>
        <strain evidence="1 2">9717</strain>
    </source>
</reference>
<comment type="caution">
    <text evidence="1">The sequence shown here is derived from an EMBL/GenBank/DDBJ whole genome shotgun (WGS) entry which is preliminary data.</text>
</comment>
<dbReference type="HOGENOM" id="CLU_3330202_0_0_3"/>
<gene>
    <name evidence="1" type="ORF">MICAB_7170001</name>
</gene>
<proteinExistence type="predicted"/>
<name>I4FWL7_MICAE</name>
<accession>I4FWL7</accession>
<sequence>MNNAWENWVKELKQLSPFSQSEPTTYQKHLLEKYRKQG</sequence>
<dbReference type="Proteomes" id="UP000003172">
    <property type="component" value="Unassembled WGS sequence"/>
</dbReference>
<organism evidence="1 2">
    <name type="scientific">Microcystis aeruginosa PCC 9717</name>
    <dbReference type="NCBI Taxonomy" id="1160286"/>
    <lineage>
        <taxon>Bacteria</taxon>
        <taxon>Bacillati</taxon>
        <taxon>Cyanobacteriota</taxon>
        <taxon>Cyanophyceae</taxon>
        <taxon>Oscillatoriophycideae</taxon>
        <taxon>Chroococcales</taxon>
        <taxon>Microcystaceae</taxon>
        <taxon>Microcystis</taxon>
    </lineage>
</organism>
<protein>
    <submittedName>
        <fullName evidence="1">Uncharacterized protein</fullName>
    </submittedName>
</protein>
<dbReference type="AlphaFoldDB" id="I4FWL7"/>
<dbReference type="EMBL" id="CAII01000687">
    <property type="protein sequence ID" value="CCI00042.1"/>
    <property type="molecule type" value="Genomic_DNA"/>
</dbReference>
<evidence type="ECO:0000313" key="2">
    <source>
        <dbReference type="Proteomes" id="UP000003172"/>
    </source>
</evidence>